<dbReference type="GeneID" id="111600161"/>
<feature type="compositionally biased region" description="Polar residues" evidence="1">
    <location>
        <begin position="1"/>
        <end position="11"/>
    </location>
</feature>
<dbReference type="OMA" id="KDVMDIY"/>
<sequence length="193" mass="21279">MPSTPNETSPTSRKRYCGLGNHVLRPPHKTITNEKLLSFAKHINPELRRTTLICGSCLETLLKIYRVKVQHAVQLRKDKNNNSGKTSSISDVSTSQQQTESSTAVSAYSSTSVSPTTISTSNEETSSNTSTNTKRKRVQHPPSNSDDDDEPMLSLNAVNGTRLPNIQPVPKRRQFVHLNKEVMDIYLSGTTGG</sequence>
<dbReference type="OrthoDB" id="8031641at2759"/>
<dbReference type="KEGG" id="dhe:111600161"/>
<feature type="region of interest" description="Disordered" evidence="1">
    <location>
        <begin position="78"/>
        <end position="153"/>
    </location>
</feature>
<evidence type="ECO:0000313" key="3">
    <source>
        <dbReference type="RefSeq" id="XP_023171924.2"/>
    </source>
</evidence>
<feature type="compositionally biased region" description="Low complexity" evidence="1">
    <location>
        <begin position="90"/>
        <end position="132"/>
    </location>
</feature>
<evidence type="ECO:0000256" key="1">
    <source>
        <dbReference type="SAM" id="MobiDB-lite"/>
    </source>
</evidence>
<dbReference type="AlphaFoldDB" id="A0A6J1M168"/>
<organism evidence="2 3">
    <name type="scientific">Drosophila hydei</name>
    <name type="common">Fruit fly</name>
    <dbReference type="NCBI Taxonomy" id="7224"/>
    <lineage>
        <taxon>Eukaryota</taxon>
        <taxon>Metazoa</taxon>
        <taxon>Ecdysozoa</taxon>
        <taxon>Arthropoda</taxon>
        <taxon>Hexapoda</taxon>
        <taxon>Insecta</taxon>
        <taxon>Pterygota</taxon>
        <taxon>Neoptera</taxon>
        <taxon>Endopterygota</taxon>
        <taxon>Diptera</taxon>
        <taxon>Brachycera</taxon>
        <taxon>Muscomorpha</taxon>
        <taxon>Ephydroidea</taxon>
        <taxon>Drosophilidae</taxon>
        <taxon>Drosophila</taxon>
    </lineage>
</organism>
<protein>
    <submittedName>
        <fullName evidence="3">Uncharacterized protein LOC111600161</fullName>
    </submittedName>
</protein>
<evidence type="ECO:0000313" key="2">
    <source>
        <dbReference type="Proteomes" id="UP000504633"/>
    </source>
</evidence>
<feature type="region of interest" description="Disordered" evidence="1">
    <location>
        <begin position="1"/>
        <end position="21"/>
    </location>
</feature>
<gene>
    <name evidence="3" type="primary">LOC111600161</name>
</gene>
<accession>A0A6J1M168</accession>
<proteinExistence type="predicted"/>
<name>A0A6J1M168_DROHY</name>
<reference evidence="3" key="1">
    <citation type="submission" date="2025-08" db="UniProtKB">
        <authorList>
            <consortium name="RefSeq"/>
        </authorList>
    </citation>
    <scope>IDENTIFICATION</scope>
    <source>
        <strain evidence="3">15085-1641.00</strain>
        <tissue evidence="3">Whole body</tissue>
    </source>
</reference>
<keyword evidence="2" id="KW-1185">Reference proteome</keyword>
<dbReference type="Proteomes" id="UP000504633">
    <property type="component" value="Unplaced"/>
</dbReference>
<dbReference type="RefSeq" id="XP_023171924.2">
    <property type="nucleotide sequence ID" value="XM_023316156.2"/>
</dbReference>